<dbReference type="Pfam" id="PF00089">
    <property type="entry name" value="Trypsin"/>
    <property type="match status" value="1"/>
</dbReference>
<dbReference type="FunCoup" id="A0A8V1A987">
    <property type="interactions" value="101"/>
</dbReference>
<feature type="domain" description="Peptidase S1" evidence="10">
    <location>
        <begin position="201"/>
        <end position="428"/>
    </location>
</feature>
<keyword evidence="2" id="KW-0964">Secreted</keyword>
<dbReference type="Proteomes" id="UP000000539">
    <property type="component" value="Chromosome 28"/>
</dbReference>
<evidence type="ECO:0000256" key="7">
    <source>
        <dbReference type="ARBA" id="ARBA00023145"/>
    </source>
</evidence>
<keyword evidence="5 9" id="KW-0378">Hydrolase</keyword>
<keyword evidence="12" id="KW-1185">Reference proteome</keyword>
<accession>A0A8V1A987</accession>
<evidence type="ECO:0000256" key="8">
    <source>
        <dbReference type="ARBA" id="ARBA00023157"/>
    </source>
</evidence>
<evidence type="ECO:0000256" key="5">
    <source>
        <dbReference type="ARBA" id="ARBA00022801"/>
    </source>
</evidence>
<dbReference type="PROSITE" id="PS00135">
    <property type="entry name" value="TRYPSIN_SER"/>
    <property type="match status" value="1"/>
</dbReference>
<dbReference type="InterPro" id="IPR043504">
    <property type="entry name" value="Peptidase_S1_PA_chymotrypsin"/>
</dbReference>
<dbReference type="GO" id="GO:0051604">
    <property type="term" value="P:protein maturation"/>
    <property type="evidence" value="ECO:0000318"/>
    <property type="project" value="GO_Central"/>
</dbReference>
<gene>
    <name evidence="11" type="primary">CFD</name>
</gene>
<evidence type="ECO:0000256" key="9">
    <source>
        <dbReference type="RuleBase" id="RU363034"/>
    </source>
</evidence>
<dbReference type="GO" id="GO:0004252">
    <property type="term" value="F:serine-type endopeptidase activity"/>
    <property type="evidence" value="ECO:0000318"/>
    <property type="project" value="GO_Central"/>
</dbReference>
<dbReference type="InterPro" id="IPR001314">
    <property type="entry name" value="Peptidase_S1A"/>
</dbReference>
<dbReference type="InterPro" id="IPR033116">
    <property type="entry name" value="TRYPSIN_SER"/>
</dbReference>
<dbReference type="CDD" id="cd00190">
    <property type="entry name" value="Tryp_SPc"/>
    <property type="match status" value="1"/>
</dbReference>
<keyword evidence="4" id="KW-0732">Signal</keyword>
<dbReference type="GlyGen" id="A0A8V1A987">
    <property type="glycosylation" value="1 site"/>
</dbReference>
<dbReference type="InterPro" id="IPR018114">
    <property type="entry name" value="TRYPSIN_HIS"/>
</dbReference>
<dbReference type="GO" id="GO:0006508">
    <property type="term" value="P:proteolysis"/>
    <property type="evidence" value="ECO:0007669"/>
    <property type="project" value="UniProtKB-KW"/>
</dbReference>
<dbReference type="OrthoDB" id="60866at2759"/>
<keyword evidence="7" id="KW-0865">Zymogen</keyword>
<name>A0A8V1A987_CHICK</name>
<proteinExistence type="evidence at protein level"/>
<dbReference type="GeneTree" id="ENSGT00940000162255"/>
<evidence type="ECO:0000256" key="6">
    <source>
        <dbReference type="ARBA" id="ARBA00022825"/>
    </source>
</evidence>
<reference evidence="11" key="2">
    <citation type="submission" date="2025-08" db="UniProtKB">
        <authorList>
            <consortium name="Ensembl"/>
        </authorList>
    </citation>
    <scope>IDENTIFICATION</scope>
    <source>
        <strain evidence="11">broiler</strain>
    </source>
</reference>
<reference evidence="11" key="1">
    <citation type="submission" date="2020-11" db="EMBL/GenBank/DDBJ databases">
        <title>Gallus gallus (Chicken) genome, bGalGal1, GRCg7b, maternal haplotype autosomes + Z &amp; W.</title>
        <authorList>
            <person name="Warren W."/>
            <person name="Formenti G."/>
            <person name="Fedrigo O."/>
            <person name="Haase B."/>
            <person name="Mountcastle J."/>
            <person name="Balacco J."/>
            <person name="Tracey A."/>
            <person name="Schneider V."/>
            <person name="Okimoto R."/>
            <person name="Cheng H."/>
            <person name="Hawken R."/>
            <person name="Howe K."/>
            <person name="Jarvis E.D."/>
        </authorList>
    </citation>
    <scope>NUCLEOTIDE SEQUENCE [LARGE SCALE GENOMIC DNA]</scope>
    <source>
        <strain evidence="11">Broiler</strain>
    </source>
</reference>
<evidence type="ECO:0000256" key="2">
    <source>
        <dbReference type="ARBA" id="ARBA00022525"/>
    </source>
</evidence>
<evidence type="ECO:0000256" key="3">
    <source>
        <dbReference type="ARBA" id="ARBA00022670"/>
    </source>
</evidence>
<dbReference type="SMART" id="SM00020">
    <property type="entry name" value="Tryp_SPc"/>
    <property type="match status" value="1"/>
</dbReference>
<evidence type="ECO:0000256" key="1">
    <source>
        <dbReference type="ARBA" id="ARBA00004613"/>
    </source>
</evidence>
<keyword evidence="8" id="KW-1015">Disulfide bond</keyword>
<dbReference type="PROSITE" id="PS50240">
    <property type="entry name" value="TRYPSIN_DOM"/>
    <property type="match status" value="1"/>
</dbReference>
<organism evidence="11 12">
    <name type="scientific">Gallus gallus</name>
    <name type="common">Chicken</name>
    <dbReference type="NCBI Taxonomy" id="9031"/>
    <lineage>
        <taxon>Eukaryota</taxon>
        <taxon>Metazoa</taxon>
        <taxon>Chordata</taxon>
        <taxon>Craniata</taxon>
        <taxon>Vertebrata</taxon>
        <taxon>Euteleostomi</taxon>
        <taxon>Archelosauria</taxon>
        <taxon>Archosauria</taxon>
        <taxon>Dinosauria</taxon>
        <taxon>Saurischia</taxon>
        <taxon>Theropoda</taxon>
        <taxon>Coelurosauria</taxon>
        <taxon>Aves</taxon>
        <taxon>Neognathae</taxon>
        <taxon>Galloanserae</taxon>
        <taxon>Galliformes</taxon>
        <taxon>Phasianidae</taxon>
        <taxon>Phasianinae</taxon>
        <taxon>Gallus</taxon>
    </lineage>
</organism>
<dbReference type="InterPro" id="IPR009003">
    <property type="entry name" value="Peptidase_S1_PA"/>
</dbReference>
<sequence>MRFQLRFSLLNTPHNIAEQQHMGQTGTGLCHRVGLGPRDLHPGAAPLLCVALGRAQSCGDVALLCGTGEKGRGAVGSPLGHPDPFVPTANDPSVLQKSPPAAARPGSWERLLPPEVVCPGTFGLFYNGELKHVWHRLAAEIPSFFPSCPPRGPKVDIKPIPVPSPERPLTAAMGPCTAAGSVLVLLLLLGAVVDAQPRGRILGGSEAQPHRRPYMASLQLDGQHICGGFLIAPQWVLSAAHCTEQMGDKRFQVLLGAHSLTEPEPHKRLYNVRAQIAHPGSNIHNNRDDLLLLQLEEKAELNEHVQPLPFQREDREVAADTLCSAAGWGTVTHSGKRPDRLQEVQRPVISRELCNHRTRHDRTITEKMMCTDSRKKDTCKGDSGGPLVCNGVAEGVVTAGSRVCGNYKKPAIYTRIAPYAEWIDGQKGLKLKDQGKKNLSANRTLPANHWALPHKGCSSSLPKHFQLFHLLSPCPTEVLSGIAQGHPPPQPPTQAVFDPALLPLLHSSDFVWGFQHRNAATPGEEGSREVQHGTKVGRPGNKAAMLALLAVH</sequence>
<evidence type="ECO:0000313" key="11">
    <source>
        <dbReference type="Ensembl" id="ENSGALP00010040736.1"/>
    </source>
</evidence>
<evidence type="ECO:0000256" key="4">
    <source>
        <dbReference type="ARBA" id="ARBA00022729"/>
    </source>
</evidence>
<evidence type="ECO:0007829" key="13">
    <source>
        <dbReference type="PeptideAtlas" id="A0A8V1A987"/>
    </source>
</evidence>
<dbReference type="PANTHER" id="PTHR24271">
    <property type="entry name" value="KALLIKREIN-RELATED"/>
    <property type="match status" value="1"/>
</dbReference>
<evidence type="ECO:0000313" key="12">
    <source>
        <dbReference type="Proteomes" id="UP000000539"/>
    </source>
</evidence>
<protein>
    <submittedName>
        <fullName evidence="11">Complement factor D</fullName>
    </submittedName>
</protein>
<dbReference type="AlphaFoldDB" id="A0A8V1A987"/>
<keyword evidence="13" id="KW-1267">Proteomics identification</keyword>
<dbReference type="Ensembl" id="ENSGALT00010066488.1">
    <property type="protein sequence ID" value="ENSGALP00010040736.1"/>
    <property type="gene ID" value="ENSGALG00010027425.1"/>
</dbReference>
<dbReference type="GO" id="GO:0005615">
    <property type="term" value="C:extracellular space"/>
    <property type="evidence" value="ECO:0000318"/>
    <property type="project" value="GO_Central"/>
</dbReference>
<dbReference type="PANTHER" id="PTHR24271:SF54">
    <property type="entry name" value="COMPLEMENT FACTOR D"/>
    <property type="match status" value="1"/>
</dbReference>
<comment type="subcellular location">
    <subcellularLocation>
        <location evidence="1">Secreted</location>
    </subcellularLocation>
</comment>
<keyword evidence="6 9" id="KW-0720">Serine protease</keyword>
<dbReference type="PROSITE" id="PS00134">
    <property type="entry name" value="TRYPSIN_HIS"/>
    <property type="match status" value="1"/>
</dbReference>
<evidence type="ECO:0000259" key="10">
    <source>
        <dbReference type="PROSITE" id="PS50240"/>
    </source>
</evidence>
<dbReference type="PRINTS" id="PR00722">
    <property type="entry name" value="CHYMOTRYPSIN"/>
</dbReference>
<keyword evidence="3 9" id="KW-0645">Protease</keyword>
<dbReference type="InterPro" id="IPR001254">
    <property type="entry name" value="Trypsin_dom"/>
</dbReference>
<dbReference type="Gene3D" id="2.40.10.10">
    <property type="entry name" value="Trypsin-like serine proteases"/>
    <property type="match status" value="2"/>
</dbReference>
<dbReference type="SUPFAM" id="SSF50494">
    <property type="entry name" value="Trypsin-like serine proteases"/>
    <property type="match status" value="1"/>
</dbReference>
<dbReference type="FunFam" id="2.40.10.10:FF:000120">
    <property type="entry name" value="Putative serine protease"/>
    <property type="match status" value="1"/>
</dbReference>
<reference evidence="11" key="3">
    <citation type="submission" date="2025-09" db="UniProtKB">
        <authorList>
            <consortium name="Ensembl"/>
        </authorList>
    </citation>
    <scope>IDENTIFICATION</scope>
    <source>
        <strain evidence="11">broiler</strain>
    </source>
</reference>